<dbReference type="PANTHER" id="PTHR11059">
    <property type="entry name" value="DNA REPAIR PROTEIN RECN"/>
    <property type="match status" value="1"/>
</dbReference>
<dbReference type="EMBL" id="AYSV01000085">
    <property type="protein sequence ID" value="ETD71165.1"/>
    <property type="molecule type" value="Genomic_DNA"/>
</dbReference>
<sequence>MLLSLHIRDFVIVEKLDISFSKGFTVFSGETGAGKSILIDALSLTLGQRGDAHMVREGAQKADISAIFETSEKVTQWLNNQDIDTDELVLRRTLDNQGKSKAFINGTPATLTQLKELSEMLIDIHGQHAHQLLLKPNAQRTMLDAQGGHTALVKQVQQAWQLWQKAQETMDNAITNLEQQEHIRERLEWQLSELKQLNPGKEEWAQIDSDYNRLAHASALMEGVAQTLNALDNDQQSICSELSHACARISQLANKDSQLASIYETLESARITCVEAASDLNAYLNRLDLDPSRLEQTEQRMRSMFDLAKKFKIEPENLYIHKLYLQEELDKINQTVDIDALKKQVKIEQQNYFTVAKQLTQARQQAANSLAKNVTQAMQTLAMQGGKFEIELQDIKPSAYGLENIQFNVAGHAGTTPRALNKVASGGELARISLALSVMSNQAHQVPTLIFDEVDTGIGGAVAEVVGQLLRQLGKTHQVLCVTHLPQVAACGHQHFQVSKQQKEGHTVSQIKPLTIEGRTQEIARMLGGVNITETSLDHAREMLSHATE</sequence>
<dbReference type="GO" id="GO:0006281">
    <property type="term" value="P:DNA repair"/>
    <property type="evidence" value="ECO:0007669"/>
    <property type="project" value="UniProtKB-KW"/>
</dbReference>
<name>V8G410_9BURK</name>
<dbReference type="PATRIC" id="fig|1414851.3.peg.1418"/>
<dbReference type="InterPro" id="IPR004604">
    <property type="entry name" value="DNA_recomb/repair_RecN"/>
</dbReference>
<comment type="similarity">
    <text evidence="2 9">Belongs to the RecN family.</text>
</comment>
<dbReference type="NCBIfam" id="TIGR00634">
    <property type="entry name" value="recN"/>
    <property type="match status" value="1"/>
</dbReference>
<keyword evidence="13" id="KW-1185">Reference proteome</keyword>
<keyword evidence="5 9" id="KW-0227">DNA damage</keyword>
<evidence type="ECO:0000256" key="3">
    <source>
        <dbReference type="ARBA" id="ARBA00021315"/>
    </source>
</evidence>
<accession>V8G410</accession>
<evidence type="ECO:0000256" key="8">
    <source>
        <dbReference type="ARBA" id="ARBA00033408"/>
    </source>
</evidence>
<dbReference type="Proteomes" id="UP000018766">
    <property type="component" value="Unassembled WGS sequence"/>
</dbReference>
<gene>
    <name evidence="12" type="ORF">V757_06910</name>
</gene>
<dbReference type="SUPFAM" id="SSF52540">
    <property type="entry name" value="P-loop containing nucleoside triphosphate hydrolases"/>
    <property type="match status" value="1"/>
</dbReference>
<dbReference type="CDD" id="cd03241">
    <property type="entry name" value="ABC_RecN"/>
    <property type="match status" value="2"/>
</dbReference>
<protein>
    <recommendedName>
        <fullName evidence="3 9">DNA repair protein RecN</fullName>
    </recommendedName>
    <alternativeName>
        <fullName evidence="8 9">Recombination protein N</fullName>
    </alternativeName>
</protein>
<dbReference type="PIRSF" id="PIRSF003128">
    <property type="entry name" value="RecN"/>
    <property type="match status" value="1"/>
</dbReference>
<dbReference type="GO" id="GO:0006310">
    <property type="term" value="P:DNA recombination"/>
    <property type="evidence" value="ECO:0007669"/>
    <property type="project" value="InterPro"/>
</dbReference>
<dbReference type="InterPro" id="IPR027417">
    <property type="entry name" value="P-loop_NTPase"/>
</dbReference>
<evidence type="ECO:0000256" key="1">
    <source>
        <dbReference type="ARBA" id="ARBA00003618"/>
    </source>
</evidence>
<evidence type="ECO:0000256" key="9">
    <source>
        <dbReference type="PIRNR" id="PIRNR003128"/>
    </source>
</evidence>
<comment type="function">
    <text evidence="1 9">May be involved in recombinational repair of damaged DNA.</text>
</comment>
<dbReference type="PANTHER" id="PTHR11059:SF0">
    <property type="entry name" value="DNA REPAIR PROTEIN RECN"/>
    <property type="match status" value="1"/>
</dbReference>
<evidence type="ECO:0000313" key="13">
    <source>
        <dbReference type="Proteomes" id="UP000018766"/>
    </source>
</evidence>
<dbReference type="RefSeq" id="WP_023951102.1">
    <property type="nucleotide sequence ID" value="NZ_AYSV01000085.1"/>
</dbReference>
<keyword evidence="7 9" id="KW-0234">DNA repair</keyword>
<evidence type="ECO:0000256" key="10">
    <source>
        <dbReference type="SAM" id="Coils"/>
    </source>
</evidence>
<dbReference type="GO" id="GO:0005524">
    <property type="term" value="F:ATP binding"/>
    <property type="evidence" value="ECO:0007669"/>
    <property type="project" value="UniProtKB-KW"/>
</dbReference>
<dbReference type="NCBIfam" id="NF008121">
    <property type="entry name" value="PRK10869.1"/>
    <property type="match status" value="1"/>
</dbReference>
<evidence type="ECO:0000259" key="11">
    <source>
        <dbReference type="Pfam" id="PF02463"/>
    </source>
</evidence>
<keyword evidence="4" id="KW-0547">Nucleotide-binding</keyword>
<keyword evidence="6" id="KW-0067">ATP-binding</keyword>
<dbReference type="Gene3D" id="3.40.50.300">
    <property type="entry name" value="P-loop containing nucleotide triphosphate hydrolases"/>
    <property type="match status" value="2"/>
</dbReference>
<dbReference type="FunFam" id="3.40.50.300:FF:000319">
    <property type="entry name" value="DNA repair protein RecN"/>
    <property type="match status" value="1"/>
</dbReference>
<evidence type="ECO:0000256" key="4">
    <source>
        <dbReference type="ARBA" id="ARBA00022741"/>
    </source>
</evidence>
<feature type="coiled-coil region" evidence="10">
    <location>
        <begin position="170"/>
        <end position="197"/>
    </location>
</feature>
<evidence type="ECO:0000256" key="7">
    <source>
        <dbReference type="ARBA" id="ARBA00023204"/>
    </source>
</evidence>
<dbReference type="AlphaFoldDB" id="V8G410"/>
<organism evidence="12 13">
    <name type="scientific">Pelistega indica</name>
    <dbReference type="NCBI Taxonomy" id="1414851"/>
    <lineage>
        <taxon>Bacteria</taxon>
        <taxon>Pseudomonadati</taxon>
        <taxon>Pseudomonadota</taxon>
        <taxon>Betaproteobacteria</taxon>
        <taxon>Burkholderiales</taxon>
        <taxon>Alcaligenaceae</taxon>
        <taxon>Pelistega</taxon>
    </lineage>
</organism>
<evidence type="ECO:0000256" key="2">
    <source>
        <dbReference type="ARBA" id="ARBA00009441"/>
    </source>
</evidence>
<feature type="domain" description="RecF/RecN/SMC N-terminal" evidence="11">
    <location>
        <begin position="4"/>
        <end position="503"/>
    </location>
</feature>
<evidence type="ECO:0000313" key="12">
    <source>
        <dbReference type="EMBL" id="ETD71165.1"/>
    </source>
</evidence>
<dbReference type="InterPro" id="IPR003395">
    <property type="entry name" value="RecF/RecN/SMC_N"/>
</dbReference>
<keyword evidence="10" id="KW-0175">Coiled coil</keyword>
<dbReference type="Pfam" id="PF02463">
    <property type="entry name" value="SMC_N"/>
    <property type="match status" value="1"/>
</dbReference>
<evidence type="ECO:0000256" key="5">
    <source>
        <dbReference type="ARBA" id="ARBA00022763"/>
    </source>
</evidence>
<reference evidence="12 13" key="1">
    <citation type="submission" date="2013-11" db="EMBL/GenBank/DDBJ databases">
        <title>Genomic analysis of Pelistega sp. HM-7.</title>
        <authorList>
            <person name="Kumbhare S.V."/>
            <person name="Shetty S.A."/>
            <person name="Sharma O."/>
            <person name="Dhotre D.P."/>
        </authorList>
    </citation>
    <scope>NUCLEOTIDE SEQUENCE [LARGE SCALE GENOMIC DNA]</scope>
    <source>
        <strain evidence="12 13">HM-7</strain>
    </source>
</reference>
<evidence type="ECO:0000256" key="6">
    <source>
        <dbReference type="ARBA" id="ARBA00022840"/>
    </source>
</evidence>
<dbReference type="FunFam" id="3.40.50.300:FF:000356">
    <property type="entry name" value="DNA repair protein RecN"/>
    <property type="match status" value="1"/>
</dbReference>
<proteinExistence type="inferred from homology"/>
<comment type="caution">
    <text evidence="12">The sequence shown here is derived from an EMBL/GenBank/DDBJ whole genome shotgun (WGS) entry which is preliminary data.</text>
</comment>
<dbReference type="GO" id="GO:0009432">
    <property type="term" value="P:SOS response"/>
    <property type="evidence" value="ECO:0007669"/>
    <property type="project" value="UniProtKB-ARBA"/>
</dbReference>
<dbReference type="OrthoDB" id="9806954at2"/>
<dbReference type="GO" id="GO:0043590">
    <property type="term" value="C:bacterial nucleoid"/>
    <property type="evidence" value="ECO:0007669"/>
    <property type="project" value="TreeGrafter"/>
</dbReference>